<name>A0ABD3HR48_9MARC</name>
<comment type="caution">
    <text evidence="1">The sequence shown here is derived from an EMBL/GenBank/DDBJ whole genome shotgun (WGS) entry which is preliminary data.</text>
</comment>
<sequence>MDNIKTFHDHSQIGALLNTWLNRGLGLNTETSIVSIGITQQTNNFDCGVHVLYIITKLIDVEKNGQLLEYLENGGLPKEWGTAEIVSKYRLQVRDLLISLVESDT</sequence>
<dbReference type="Gene3D" id="1.10.418.20">
    <property type="match status" value="1"/>
</dbReference>
<accession>A0ABD3HR48</accession>
<dbReference type="EMBL" id="JBJQOH010000003">
    <property type="protein sequence ID" value="KAL3692740.1"/>
    <property type="molecule type" value="Genomic_DNA"/>
</dbReference>
<organism evidence="1 2">
    <name type="scientific">Riccia sorocarpa</name>
    <dbReference type="NCBI Taxonomy" id="122646"/>
    <lineage>
        <taxon>Eukaryota</taxon>
        <taxon>Viridiplantae</taxon>
        <taxon>Streptophyta</taxon>
        <taxon>Embryophyta</taxon>
        <taxon>Marchantiophyta</taxon>
        <taxon>Marchantiopsida</taxon>
        <taxon>Marchantiidae</taxon>
        <taxon>Marchantiales</taxon>
        <taxon>Ricciaceae</taxon>
        <taxon>Riccia</taxon>
    </lineage>
</organism>
<keyword evidence="2" id="KW-1185">Reference proteome</keyword>
<dbReference type="AlphaFoldDB" id="A0ABD3HR48"/>
<proteinExistence type="predicted"/>
<evidence type="ECO:0000313" key="1">
    <source>
        <dbReference type="EMBL" id="KAL3692740.1"/>
    </source>
</evidence>
<dbReference type="InterPro" id="IPR038765">
    <property type="entry name" value="Papain-like_cys_pep_sf"/>
</dbReference>
<protein>
    <recommendedName>
        <fullName evidence="3">Ubiquitin-like protease family profile domain-containing protein</fullName>
    </recommendedName>
</protein>
<dbReference type="SUPFAM" id="SSF54001">
    <property type="entry name" value="Cysteine proteinases"/>
    <property type="match status" value="1"/>
</dbReference>
<dbReference type="Proteomes" id="UP001633002">
    <property type="component" value="Unassembled WGS sequence"/>
</dbReference>
<evidence type="ECO:0000313" key="2">
    <source>
        <dbReference type="Proteomes" id="UP001633002"/>
    </source>
</evidence>
<evidence type="ECO:0008006" key="3">
    <source>
        <dbReference type="Google" id="ProtNLM"/>
    </source>
</evidence>
<gene>
    <name evidence="1" type="ORF">R1sor_006391</name>
</gene>
<reference evidence="1 2" key="1">
    <citation type="submission" date="2024-09" db="EMBL/GenBank/DDBJ databases">
        <title>Chromosome-scale assembly of Riccia sorocarpa.</title>
        <authorList>
            <person name="Paukszto L."/>
        </authorList>
    </citation>
    <scope>NUCLEOTIDE SEQUENCE [LARGE SCALE GENOMIC DNA]</scope>
    <source>
        <strain evidence="1">LP-2024</strain>
        <tissue evidence="1">Aerial parts of the thallus</tissue>
    </source>
</reference>